<proteinExistence type="predicted"/>
<comment type="caution">
    <text evidence="2">The sequence shown here is derived from an EMBL/GenBank/DDBJ whole genome shotgun (WGS) entry which is preliminary data.</text>
</comment>
<sequence length="258" mass="27662">MPLSLGLGHLAACSARGAQLRSRASPTGTRTPSSLLRPRSTASASQTGTSPLNKLLSTWTTASFKGLSHRNFATYQLASPKEHSFVQGPLPLGPGQLTDCSAQGAQLLSRNSSTGTRTASSLLRPWSTASLKGLSNWDLATYQRAPLREHSFAQGPLQLGLDHLPACSVHELATPREHCFAQAPLPMGLGHLAAFSAQGAQLRSRASPTRTRPPRSLLRSSSTTSFKSLSYWTRPPSSLLRPQSTASFKRLSYWDSAT</sequence>
<keyword evidence="3" id="KW-1185">Reference proteome</keyword>
<feature type="compositionally biased region" description="Polar residues" evidence="1">
    <location>
        <begin position="22"/>
        <end position="50"/>
    </location>
</feature>
<evidence type="ECO:0000256" key="1">
    <source>
        <dbReference type="SAM" id="MobiDB-lite"/>
    </source>
</evidence>
<accession>A0ABD1RFC1</accession>
<reference evidence="3" key="1">
    <citation type="submission" date="2024-07" db="EMBL/GenBank/DDBJ databases">
        <title>Two chromosome-level genome assemblies of Korean endemic species Abeliophyllum distichum and Forsythia ovata (Oleaceae).</title>
        <authorList>
            <person name="Jang H."/>
        </authorList>
    </citation>
    <scope>NUCLEOTIDE SEQUENCE [LARGE SCALE GENOMIC DNA]</scope>
</reference>
<gene>
    <name evidence="2" type="ORF">Adt_31872</name>
</gene>
<feature type="region of interest" description="Disordered" evidence="1">
    <location>
        <begin position="17"/>
        <end position="50"/>
    </location>
</feature>
<feature type="region of interest" description="Disordered" evidence="1">
    <location>
        <begin position="200"/>
        <end position="241"/>
    </location>
</feature>
<evidence type="ECO:0000313" key="3">
    <source>
        <dbReference type="Proteomes" id="UP001604336"/>
    </source>
</evidence>
<dbReference type="Proteomes" id="UP001604336">
    <property type="component" value="Unassembled WGS sequence"/>
</dbReference>
<protein>
    <submittedName>
        <fullName evidence="2">Uncharacterized protein</fullName>
    </submittedName>
</protein>
<evidence type="ECO:0000313" key="2">
    <source>
        <dbReference type="EMBL" id="KAL2487116.1"/>
    </source>
</evidence>
<name>A0ABD1RFC1_9LAMI</name>
<dbReference type="EMBL" id="JBFOLK010000009">
    <property type="protein sequence ID" value="KAL2487116.1"/>
    <property type="molecule type" value="Genomic_DNA"/>
</dbReference>
<organism evidence="2 3">
    <name type="scientific">Abeliophyllum distichum</name>
    <dbReference type="NCBI Taxonomy" id="126358"/>
    <lineage>
        <taxon>Eukaryota</taxon>
        <taxon>Viridiplantae</taxon>
        <taxon>Streptophyta</taxon>
        <taxon>Embryophyta</taxon>
        <taxon>Tracheophyta</taxon>
        <taxon>Spermatophyta</taxon>
        <taxon>Magnoliopsida</taxon>
        <taxon>eudicotyledons</taxon>
        <taxon>Gunneridae</taxon>
        <taxon>Pentapetalae</taxon>
        <taxon>asterids</taxon>
        <taxon>lamiids</taxon>
        <taxon>Lamiales</taxon>
        <taxon>Oleaceae</taxon>
        <taxon>Forsythieae</taxon>
        <taxon>Abeliophyllum</taxon>
    </lineage>
</organism>
<dbReference type="AlphaFoldDB" id="A0ABD1RFC1"/>
<feature type="compositionally biased region" description="Low complexity" evidence="1">
    <location>
        <begin position="202"/>
        <end position="230"/>
    </location>
</feature>